<feature type="non-terminal residue" evidence="3">
    <location>
        <position position="1"/>
    </location>
</feature>
<evidence type="ECO:0000259" key="2">
    <source>
        <dbReference type="Pfam" id="PF02520"/>
    </source>
</evidence>
<reference evidence="4" key="1">
    <citation type="submission" date="2022-10" db="EMBL/GenBank/DDBJ databases">
        <title>Genome assembly of Pristionchus species.</title>
        <authorList>
            <person name="Yoshida K."/>
            <person name="Sommer R.J."/>
        </authorList>
    </citation>
    <scope>NUCLEOTIDE SEQUENCE [LARGE SCALE GENOMIC DNA]</scope>
    <source>
        <strain evidence="4">RS5460</strain>
    </source>
</reference>
<comment type="caution">
    <text evidence="3">The sequence shown here is derived from an EMBL/GenBank/DDBJ whole genome shotgun (WGS) entry which is preliminary data.</text>
</comment>
<dbReference type="Proteomes" id="UP001328107">
    <property type="component" value="Unassembled WGS sequence"/>
</dbReference>
<evidence type="ECO:0000256" key="1">
    <source>
        <dbReference type="SAM" id="SignalP"/>
    </source>
</evidence>
<dbReference type="InterPro" id="IPR003677">
    <property type="entry name" value="ANIS5_cation-bd"/>
</dbReference>
<feature type="domain" description="SXP/RAL-2 family protein Ani s 5-like cation-binding" evidence="2">
    <location>
        <begin position="45"/>
        <end position="146"/>
    </location>
</feature>
<organism evidence="3 4">
    <name type="scientific">Pristionchus mayeri</name>
    <dbReference type="NCBI Taxonomy" id="1317129"/>
    <lineage>
        <taxon>Eukaryota</taxon>
        <taxon>Metazoa</taxon>
        <taxon>Ecdysozoa</taxon>
        <taxon>Nematoda</taxon>
        <taxon>Chromadorea</taxon>
        <taxon>Rhabditida</taxon>
        <taxon>Rhabditina</taxon>
        <taxon>Diplogasteromorpha</taxon>
        <taxon>Diplogasteroidea</taxon>
        <taxon>Neodiplogasteridae</taxon>
        <taxon>Pristionchus</taxon>
    </lineage>
</organism>
<protein>
    <recommendedName>
        <fullName evidence="2">SXP/RAL-2 family protein Ani s 5-like cation-binding domain-containing protein</fullName>
    </recommendedName>
</protein>
<dbReference type="InterPro" id="IPR052823">
    <property type="entry name" value="SXP/RAL-2_related"/>
</dbReference>
<dbReference type="AlphaFoldDB" id="A0AAN5CJE9"/>
<dbReference type="Pfam" id="PF02520">
    <property type="entry name" value="ANIS5_cation-bd"/>
    <property type="match status" value="1"/>
</dbReference>
<dbReference type="EMBL" id="BTRK01000004">
    <property type="protein sequence ID" value="GMR45546.1"/>
    <property type="molecule type" value="Genomic_DNA"/>
</dbReference>
<evidence type="ECO:0000313" key="4">
    <source>
        <dbReference type="Proteomes" id="UP001328107"/>
    </source>
</evidence>
<sequence length="182" mass="21150">FQMRGFILFSILACSAAHQDSSNQSGFRSGPGHRPDFFDLISQGAREEFVDIMFDQEKSRAQILEDELDWGRANGIEKEVREHQTARTSFWTEHHNKVDEAVKMLPEALVKMRSYFRDHSLSHDERSKALHRLFKAMTPELRALVQSTRSHNMEKLAKSETFPAHKRRKAIRENLLKDNNAL</sequence>
<evidence type="ECO:0000313" key="3">
    <source>
        <dbReference type="EMBL" id="GMR45546.1"/>
    </source>
</evidence>
<accession>A0AAN5CJE9</accession>
<name>A0AAN5CJE9_9BILA</name>
<feature type="chain" id="PRO_5042983262" description="SXP/RAL-2 family protein Ani s 5-like cation-binding domain-containing protein" evidence="1">
    <location>
        <begin position="18"/>
        <end position="182"/>
    </location>
</feature>
<feature type="signal peptide" evidence="1">
    <location>
        <begin position="1"/>
        <end position="17"/>
    </location>
</feature>
<proteinExistence type="predicted"/>
<dbReference type="PANTHER" id="PTHR21593">
    <property type="entry name" value="PRION-LIKE- Q/N-RICH -DOMAIN-BEARING PROTEIN PROTEIN"/>
    <property type="match status" value="1"/>
</dbReference>
<keyword evidence="1" id="KW-0732">Signal</keyword>
<dbReference type="PANTHER" id="PTHR21593:SF36">
    <property type="entry name" value="DUF148 DOMAIN-CONTAINING PROTEIN-RELATED"/>
    <property type="match status" value="1"/>
</dbReference>
<gene>
    <name evidence="3" type="ORF">PMAYCL1PPCAC_15741</name>
</gene>
<keyword evidence="4" id="KW-1185">Reference proteome</keyword>